<evidence type="ECO:0000313" key="3">
    <source>
        <dbReference type="WBParaSite" id="ECPE_0001733901-mRNA-1"/>
    </source>
</evidence>
<gene>
    <name evidence="1" type="ORF">ECPE_LOCUS17294</name>
</gene>
<organism evidence="3">
    <name type="scientific">Echinostoma caproni</name>
    <dbReference type="NCBI Taxonomy" id="27848"/>
    <lineage>
        <taxon>Eukaryota</taxon>
        <taxon>Metazoa</taxon>
        <taxon>Spiralia</taxon>
        <taxon>Lophotrochozoa</taxon>
        <taxon>Platyhelminthes</taxon>
        <taxon>Trematoda</taxon>
        <taxon>Digenea</taxon>
        <taxon>Plagiorchiida</taxon>
        <taxon>Echinostomata</taxon>
        <taxon>Echinostomatoidea</taxon>
        <taxon>Echinostomatidae</taxon>
        <taxon>Echinostoma</taxon>
    </lineage>
</organism>
<dbReference type="WBParaSite" id="ECPE_0001733901-mRNA-1">
    <property type="protein sequence ID" value="ECPE_0001733901-mRNA-1"/>
    <property type="gene ID" value="ECPE_0001733901"/>
</dbReference>
<dbReference type="Proteomes" id="UP000272942">
    <property type="component" value="Unassembled WGS sequence"/>
</dbReference>
<dbReference type="EMBL" id="UZAN01068495">
    <property type="protein sequence ID" value="VDP94584.1"/>
    <property type="molecule type" value="Genomic_DNA"/>
</dbReference>
<reference evidence="1 2" key="2">
    <citation type="submission" date="2018-11" db="EMBL/GenBank/DDBJ databases">
        <authorList>
            <consortium name="Pathogen Informatics"/>
        </authorList>
    </citation>
    <scope>NUCLEOTIDE SEQUENCE [LARGE SCALE GENOMIC DNA]</scope>
    <source>
        <strain evidence="1 2">Egypt</strain>
    </source>
</reference>
<evidence type="ECO:0000313" key="1">
    <source>
        <dbReference type="EMBL" id="VDP94584.1"/>
    </source>
</evidence>
<accession>A0A183BDK9</accession>
<sequence>MEPGKQSWHTGELSMFHMLKQTTTKVLLVLYLLEFAESVHKKQLKIPGRSATDTTKFVNKYGASIKEMLQFPRERLLH</sequence>
<keyword evidence="2" id="KW-1185">Reference proteome</keyword>
<evidence type="ECO:0000313" key="2">
    <source>
        <dbReference type="Proteomes" id="UP000272942"/>
    </source>
</evidence>
<protein>
    <submittedName>
        <fullName evidence="3">Secreted protein</fullName>
    </submittedName>
</protein>
<proteinExistence type="predicted"/>
<dbReference type="AlphaFoldDB" id="A0A183BDK9"/>
<reference evidence="3" key="1">
    <citation type="submission" date="2016-06" db="UniProtKB">
        <authorList>
            <consortium name="WormBaseParasite"/>
        </authorList>
    </citation>
    <scope>IDENTIFICATION</scope>
</reference>
<name>A0A183BDK9_9TREM</name>